<reference evidence="1" key="1">
    <citation type="submission" date="2022-06" db="EMBL/GenBank/DDBJ databases">
        <title>Diverse halophilic archaea isolated from saline environments.</title>
        <authorList>
            <person name="Cui H.-L."/>
        </authorList>
    </citation>
    <scope>NUCLEOTIDE SEQUENCE</scope>
    <source>
        <strain evidence="1">WLHS1</strain>
    </source>
</reference>
<proteinExistence type="predicted"/>
<accession>A0A9E7SX89</accession>
<dbReference type="Proteomes" id="UP001056855">
    <property type="component" value="Chromosome"/>
</dbReference>
<evidence type="ECO:0000313" key="1">
    <source>
        <dbReference type="EMBL" id="UTF54791.1"/>
    </source>
</evidence>
<dbReference type="KEGG" id="sawl:NGM29_05855"/>
<gene>
    <name evidence="1" type="ORF">NGM29_05855</name>
</gene>
<dbReference type="AlphaFoldDB" id="A0A9E7SX89"/>
<dbReference type="GeneID" id="73289551"/>
<sequence length="134" mass="15663">MRPDLQNRRRELWKRVVILGEDEQDVITDLAETYDVAEDTIAEDLSTMETWLSDLYRSGKARDVSPLVELQEIRHRLHQMAEEAQAAGELALELKIRKELTRTIDQEQRIGQTVKLEVEKSRQEKLMDDVGFQL</sequence>
<protein>
    <submittedName>
        <fullName evidence="1">Uncharacterized protein</fullName>
    </submittedName>
</protein>
<name>A0A9E7SX89_9EURY</name>
<organism evidence="1 2">
    <name type="scientific">Natronosalvus rutilus</name>
    <dbReference type="NCBI Taxonomy" id="2953753"/>
    <lineage>
        <taxon>Archaea</taxon>
        <taxon>Methanobacteriati</taxon>
        <taxon>Methanobacteriota</taxon>
        <taxon>Stenosarchaea group</taxon>
        <taxon>Halobacteria</taxon>
        <taxon>Halobacteriales</taxon>
        <taxon>Natrialbaceae</taxon>
        <taxon>Natronosalvus</taxon>
    </lineage>
</organism>
<evidence type="ECO:0000313" key="2">
    <source>
        <dbReference type="Proteomes" id="UP001056855"/>
    </source>
</evidence>
<dbReference type="RefSeq" id="WP_254159498.1">
    <property type="nucleotide sequence ID" value="NZ_CP100355.1"/>
</dbReference>
<keyword evidence="2" id="KW-1185">Reference proteome</keyword>
<dbReference type="EMBL" id="CP100355">
    <property type="protein sequence ID" value="UTF54791.1"/>
    <property type="molecule type" value="Genomic_DNA"/>
</dbReference>